<evidence type="ECO:0000259" key="7">
    <source>
        <dbReference type="PROSITE" id="PS50888"/>
    </source>
</evidence>
<keyword evidence="3" id="KW-0238">DNA-binding</keyword>
<organism evidence="8 9">
    <name type="scientific">Allomyces macrogynus (strain ATCC 38327)</name>
    <name type="common">Allomyces javanicus var. macrogynus</name>
    <dbReference type="NCBI Taxonomy" id="578462"/>
    <lineage>
        <taxon>Eukaryota</taxon>
        <taxon>Fungi</taxon>
        <taxon>Fungi incertae sedis</taxon>
        <taxon>Blastocladiomycota</taxon>
        <taxon>Blastocladiomycetes</taxon>
        <taxon>Blastocladiales</taxon>
        <taxon>Blastocladiaceae</taxon>
        <taxon>Allomyces</taxon>
    </lineage>
</organism>
<dbReference type="GO" id="GO:0005634">
    <property type="term" value="C:nucleus"/>
    <property type="evidence" value="ECO:0007669"/>
    <property type="project" value="UniProtKB-SubCell"/>
</dbReference>
<proteinExistence type="predicted"/>
<evidence type="ECO:0000256" key="3">
    <source>
        <dbReference type="ARBA" id="ARBA00023125"/>
    </source>
</evidence>
<keyword evidence="5" id="KW-0539">Nucleus</keyword>
<dbReference type="SMART" id="SM00353">
    <property type="entry name" value="HLH"/>
    <property type="match status" value="1"/>
</dbReference>
<dbReference type="InterPro" id="IPR052207">
    <property type="entry name" value="Max-like/E-box_TFs"/>
</dbReference>
<evidence type="ECO:0000256" key="5">
    <source>
        <dbReference type="ARBA" id="ARBA00023242"/>
    </source>
</evidence>
<feature type="region of interest" description="Disordered" evidence="6">
    <location>
        <begin position="451"/>
        <end position="502"/>
    </location>
</feature>
<keyword evidence="4" id="KW-0804">Transcription</keyword>
<gene>
    <name evidence="8" type="ORF">AMAG_20384</name>
</gene>
<dbReference type="PANTHER" id="PTHR15741:SF27">
    <property type="entry name" value="TRANSCRIPTION FACTOR AP-4"/>
    <property type="match status" value="1"/>
</dbReference>
<feature type="compositionally biased region" description="Pro residues" evidence="6">
    <location>
        <begin position="261"/>
        <end position="283"/>
    </location>
</feature>
<protein>
    <recommendedName>
        <fullName evidence="7">BHLH domain-containing protein</fullName>
    </recommendedName>
</protein>
<dbReference type="OMA" id="NCITETF"/>
<feature type="compositionally biased region" description="Low complexity" evidence="6">
    <location>
        <begin position="126"/>
        <end position="139"/>
    </location>
</feature>
<feature type="compositionally biased region" description="Low complexity" evidence="6">
    <location>
        <begin position="321"/>
        <end position="339"/>
    </location>
</feature>
<feature type="region of interest" description="Disordered" evidence="6">
    <location>
        <begin position="1"/>
        <end position="94"/>
    </location>
</feature>
<evidence type="ECO:0000313" key="8">
    <source>
        <dbReference type="EMBL" id="KNE71539.1"/>
    </source>
</evidence>
<feature type="compositionally biased region" description="Pro residues" evidence="6">
    <location>
        <begin position="1"/>
        <end position="14"/>
    </location>
</feature>
<feature type="region of interest" description="Disordered" evidence="6">
    <location>
        <begin position="240"/>
        <end position="291"/>
    </location>
</feature>
<reference evidence="8 9" key="1">
    <citation type="submission" date="2009-11" db="EMBL/GenBank/DDBJ databases">
        <title>Annotation of Allomyces macrogynus ATCC 38327.</title>
        <authorList>
            <consortium name="The Broad Institute Genome Sequencing Platform"/>
            <person name="Russ C."/>
            <person name="Cuomo C."/>
            <person name="Burger G."/>
            <person name="Gray M.W."/>
            <person name="Holland P.W.H."/>
            <person name="King N."/>
            <person name="Lang F.B.F."/>
            <person name="Roger A.J."/>
            <person name="Ruiz-Trillo I."/>
            <person name="Young S.K."/>
            <person name="Zeng Q."/>
            <person name="Gargeya S."/>
            <person name="Fitzgerald M."/>
            <person name="Haas B."/>
            <person name="Abouelleil A."/>
            <person name="Alvarado L."/>
            <person name="Arachchi H.M."/>
            <person name="Berlin A."/>
            <person name="Chapman S.B."/>
            <person name="Gearin G."/>
            <person name="Goldberg J."/>
            <person name="Griggs A."/>
            <person name="Gujja S."/>
            <person name="Hansen M."/>
            <person name="Heiman D."/>
            <person name="Howarth C."/>
            <person name="Larimer J."/>
            <person name="Lui A."/>
            <person name="MacDonald P.J.P."/>
            <person name="McCowen C."/>
            <person name="Montmayeur A."/>
            <person name="Murphy C."/>
            <person name="Neiman D."/>
            <person name="Pearson M."/>
            <person name="Priest M."/>
            <person name="Roberts A."/>
            <person name="Saif S."/>
            <person name="Shea T."/>
            <person name="Sisk P."/>
            <person name="Stolte C."/>
            <person name="Sykes S."/>
            <person name="Wortman J."/>
            <person name="Nusbaum C."/>
            <person name="Birren B."/>
        </authorList>
    </citation>
    <scope>NUCLEOTIDE SEQUENCE [LARGE SCALE GENOMIC DNA]</scope>
    <source>
        <strain evidence="8 9">ATCC 38327</strain>
    </source>
</reference>
<evidence type="ECO:0000256" key="1">
    <source>
        <dbReference type="ARBA" id="ARBA00004123"/>
    </source>
</evidence>
<feature type="domain" description="BHLH" evidence="7">
    <location>
        <begin position="343"/>
        <end position="398"/>
    </location>
</feature>
<feature type="compositionally biased region" description="Acidic residues" evidence="6">
    <location>
        <begin position="469"/>
        <end position="480"/>
    </location>
</feature>
<evidence type="ECO:0000256" key="4">
    <source>
        <dbReference type="ARBA" id="ARBA00023163"/>
    </source>
</evidence>
<evidence type="ECO:0000313" key="9">
    <source>
        <dbReference type="Proteomes" id="UP000054350"/>
    </source>
</evidence>
<dbReference type="GO" id="GO:0000981">
    <property type="term" value="F:DNA-binding transcription factor activity, RNA polymerase II-specific"/>
    <property type="evidence" value="ECO:0007669"/>
    <property type="project" value="TreeGrafter"/>
</dbReference>
<dbReference type="STRING" id="578462.A0A0L0TAH9"/>
<dbReference type="GO" id="GO:0046983">
    <property type="term" value="F:protein dimerization activity"/>
    <property type="evidence" value="ECO:0007669"/>
    <property type="project" value="InterPro"/>
</dbReference>
<feature type="region of interest" description="Disordered" evidence="6">
    <location>
        <begin position="110"/>
        <end position="147"/>
    </location>
</feature>
<dbReference type="PROSITE" id="PS50888">
    <property type="entry name" value="BHLH"/>
    <property type="match status" value="1"/>
</dbReference>
<comment type="subcellular location">
    <subcellularLocation>
        <location evidence="1">Nucleus</location>
    </subcellularLocation>
</comment>
<feature type="compositionally biased region" description="Basic and acidic residues" evidence="6">
    <location>
        <begin position="341"/>
        <end position="351"/>
    </location>
</feature>
<sequence length="502" mass="50629">MGQPTQDPPRPLVPATPAALMAGRIAPAPQPVPAPAPSMMMPPPSRTPSSTGKAPSPLSGSARVATGRTSASPRPQLPTPTSTAPAVGGGTGGSIAAARKVSKVAKLAAAPYPRPSPRLAPNNNQSRSGSPPNGGMSSPATMVPLPPTPQSLPMGAQPYACAGASSAYSTAGLTPPFLPLVSPAMRPAGAIGGGGATPVALTPMPPPMIMAGRAATPMMRPDMTPGMHPGAAATPLMRPDLTPRMQPGATTATEGDATPRGLPPLAPKPTLPALAPLPGPALPSPLSTVGPSTTTVDIASVGGLAPLGLADGLLLREWQATSSGTPTTSSSAPLLPPTTDTGDKRASHKLAEQKRRLDLKCGFDDLRRLVPGLQFTVLKTAHDYILFLRAREQRLRAVVDGVRAAAQAKGVELPPDLDVPGDDLFFAYVKDTLWKSAAAAQAAHAAAAAAAAAEGNAGKRKKGRRKPEDDEDEDDDEEQGDGAGAAEGGAAAGDVDMDSDGE</sequence>
<evidence type="ECO:0000256" key="2">
    <source>
        <dbReference type="ARBA" id="ARBA00023015"/>
    </source>
</evidence>
<evidence type="ECO:0000256" key="6">
    <source>
        <dbReference type="SAM" id="MobiDB-lite"/>
    </source>
</evidence>
<dbReference type="SUPFAM" id="SSF47459">
    <property type="entry name" value="HLH, helix-loop-helix DNA-binding domain"/>
    <property type="match status" value="1"/>
</dbReference>
<feature type="compositionally biased region" description="Gly residues" evidence="6">
    <location>
        <begin position="481"/>
        <end position="491"/>
    </location>
</feature>
<dbReference type="InterPro" id="IPR011598">
    <property type="entry name" value="bHLH_dom"/>
</dbReference>
<accession>A0A0L0TAH9</accession>
<dbReference type="Pfam" id="PF00010">
    <property type="entry name" value="HLH"/>
    <property type="match status" value="1"/>
</dbReference>
<dbReference type="VEuPathDB" id="FungiDB:AMAG_20384"/>
<name>A0A0L0TAH9_ALLM3</name>
<feature type="compositionally biased region" description="Pro residues" evidence="6">
    <location>
        <begin position="28"/>
        <end position="46"/>
    </location>
</feature>
<dbReference type="Gene3D" id="4.10.280.10">
    <property type="entry name" value="Helix-loop-helix DNA-binding domain"/>
    <property type="match status" value="1"/>
</dbReference>
<dbReference type="OrthoDB" id="8964853at2759"/>
<dbReference type="PANTHER" id="PTHR15741">
    <property type="entry name" value="BASIC HELIX-LOOP-HELIX ZIP TRANSCRIPTION FACTOR"/>
    <property type="match status" value="1"/>
</dbReference>
<keyword evidence="2" id="KW-0805">Transcription regulation</keyword>
<feature type="compositionally biased region" description="Polar residues" evidence="6">
    <location>
        <begin position="67"/>
        <end position="84"/>
    </location>
</feature>
<keyword evidence="9" id="KW-1185">Reference proteome</keyword>
<dbReference type="GO" id="GO:0000978">
    <property type="term" value="F:RNA polymerase II cis-regulatory region sequence-specific DNA binding"/>
    <property type="evidence" value="ECO:0007669"/>
    <property type="project" value="TreeGrafter"/>
</dbReference>
<reference evidence="9" key="2">
    <citation type="submission" date="2009-11" db="EMBL/GenBank/DDBJ databases">
        <title>The Genome Sequence of Allomyces macrogynus strain ATCC 38327.</title>
        <authorList>
            <consortium name="The Broad Institute Genome Sequencing Platform"/>
            <person name="Russ C."/>
            <person name="Cuomo C."/>
            <person name="Shea T."/>
            <person name="Young S.K."/>
            <person name="Zeng Q."/>
            <person name="Koehrsen M."/>
            <person name="Haas B."/>
            <person name="Borodovsky M."/>
            <person name="Guigo R."/>
            <person name="Alvarado L."/>
            <person name="Berlin A."/>
            <person name="Borenstein D."/>
            <person name="Chen Z."/>
            <person name="Engels R."/>
            <person name="Freedman E."/>
            <person name="Gellesch M."/>
            <person name="Goldberg J."/>
            <person name="Griggs A."/>
            <person name="Gujja S."/>
            <person name="Heiman D."/>
            <person name="Hepburn T."/>
            <person name="Howarth C."/>
            <person name="Jen D."/>
            <person name="Larson L."/>
            <person name="Lewis B."/>
            <person name="Mehta T."/>
            <person name="Park D."/>
            <person name="Pearson M."/>
            <person name="Roberts A."/>
            <person name="Saif S."/>
            <person name="Shenoy N."/>
            <person name="Sisk P."/>
            <person name="Stolte C."/>
            <person name="Sykes S."/>
            <person name="Walk T."/>
            <person name="White J."/>
            <person name="Yandava C."/>
            <person name="Burger G."/>
            <person name="Gray M.W."/>
            <person name="Holland P.W.H."/>
            <person name="King N."/>
            <person name="Lang F.B.F."/>
            <person name="Roger A.J."/>
            <person name="Ruiz-Trillo I."/>
            <person name="Lander E."/>
            <person name="Nusbaum C."/>
        </authorList>
    </citation>
    <scope>NUCLEOTIDE SEQUENCE [LARGE SCALE GENOMIC DNA]</scope>
    <source>
        <strain evidence="9">ATCC 38327</strain>
    </source>
</reference>
<dbReference type="AlphaFoldDB" id="A0A0L0TAH9"/>
<dbReference type="InterPro" id="IPR036638">
    <property type="entry name" value="HLH_DNA-bd_sf"/>
</dbReference>
<feature type="region of interest" description="Disordered" evidence="6">
    <location>
        <begin position="321"/>
        <end position="351"/>
    </location>
</feature>
<dbReference type="EMBL" id="GG745372">
    <property type="protein sequence ID" value="KNE71539.1"/>
    <property type="molecule type" value="Genomic_DNA"/>
</dbReference>
<dbReference type="Proteomes" id="UP000054350">
    <property type="component" value="Unassembled WGS sequence"/>
</dbReference>